<dbReference type="RefSeq" id="WP_146356520.1">
    <property type="nucleotide sequence ID" value="NZ_VOIR01000014.1"/>
</dbReference>
<keyword evidence="1" id="KW-1133">Transmembrane helix</keyword>
<dbReference type="PANTHER" id="PTHR36974">
    <property type="entry name" value="MEMBRANE PROTEIN-RELATED"/>
    <property type="match status" value="1"/>
</dbReference>
<evidence type="ECO:0000313" key="3">
    <source>
        <dbReference type="Proteomes" id="UP000323221"/>
    </source>
</evidence>
<organism evidence="2 3">
    <name type="scientific">Agrococcus sediminis</name>
    <dbReference type="NCBI Taxonomy" id="2599924"/>
    <lineage>
        <taxon>Bacteria</taxon>
        <taxon>Bacillati</taxon>
        <taxon>Actinomycetota</taxon>
        <taxon>Actinomycetes</taxon>
        <taxon>Micrococcales</taxon>
        <taxon>Microbacteriaceae</taxon>
        <taxon>Agrococcus</taxon>
    </lineage>
</organism>
<gene>
    <name evidence="2" type="ORF">FQ330_07725</name>
</gene>
<feature type="transmembrane region" description="Helical" evidence="1">
    <location>
        <begin position="111"/>
        <end position="128"/>
    </location>
</feature>
<feature type="transmembrane region" description="Helical" evidence="1">
    <location>
        <begin position="75"/>
        <end position="96"/>
    </location>
</feature>
<dbReference type="Proteomes" id="UP000323221">
    <property type="component" value="Unassembled WGS sequence"/>
</dbReference>
<feature type="transmembrane region" description="Helical" evidence="1">
    <location>
        <begin position="51"/>
        <end position="68"/>
    </location>
</feature>
<name>A0A5M8QA62_9MICO</name>
<protein>
    <recommendedName>
        <fullName evidence="4">DoxX family membrane protein</fullName>
    </recommendedName>
</protein>
<keyword evidence="1" id="KW-0472">Membrane</keyword>
<reference evidence="2 3" key="1">
    <citation type="submission" date="2019-08" db="EMBL/GenBank/DDBJ databases">
        <title>Agrococcus lahaulensis sp. nov., isolated from a cold desert of the Indian Himalayas.</title>
        <authorList>
            <person name="Qu J.H."/>
        </authorList>
    </citation>
    <scope>NUCLEOTIDE SEQUENCE [LARGE SCALE GENOMIC DNA]</scope>
    <source>
        <strain evidence="2 3">NS18</strain>
    </source>
</reference>
<proteinExistence type="predicted"/>
<keyword evidence="3" id="KW-1185">Reference proteome</keyword>
<accession>A0A5M8QA62</accession>
<dbReference type="OrthoDB" id="9788974at2"/>
<evidence type="ECO:0000313" key="2">
    <source>
        <dbReference type="EMBL" id="KAA6432855.1"/>
    </source>
</evidence>
<evidence type="ECO:0008006" key="4">
    <source>
        <dbReference type="Google" id="ProtNLM"/>
    </source>
</evidence>
<evidence type="ECO:0000256" key="1">
    <source>
        <dbReference type="SAM" id="Phobius"/>
    </source>
</evidence>
<dbReference type="EMBL" id="VOIR01000014">
    <property type="protein sequence ID" value="KAA6432855.1"/>
    <property type="molecule type" value="Genomic_DNA"/>
</dbReference>
<dbReference type="PANTHER" id="PTHR36974:SF1">
    <property type="entry name" value="DOXX FAMILY MEMBRANE PROTEIN"/>
    <property type="match status" value="1"/>
</dbReference>
<dbReference type="AlphaFoldDB" id="A0A5M8QA62"/>
<keyword evidence="1" id="KW-0812">Transmembrane</keyword>
<comment type="caution">
    <text evidence="2">The sequence shown here is derived from an EMBL/GenBank/DDBJ whole genome shotgun (WGS) entry which is preliminary data.</text>
</comment>
<sequence>MSAVRAAARVALGGALILAGVSHLTFARRDFRAQVPDTVVDLSPLDEDGVVLASGVVEVALGSAIAFAPERHRPLVGRVAAAFFTAIFPGNLSQWIHRRDAFGLDTDERRFGRLFLQPVLIAWALWATRAPRR</sequence>